<proteinExistence type="predicted"/>
<organism evidence="1 2">
    <name type="scientific">Carnegiea gigantea</name>
    <dbReference type="NCBI Taxonomy" id="171969"/>
    <lineage>
        <taxon>Eukaryota</taxon>
        <taxon>Viridiplantae</taxon>
        <taxon>Streptophyta</taxon>
        <taxon>Embryophyta</taxon>
        <taxon>Tracheophyta</taxon>
        <taxon>Spermatophyta</taxon>
        <taxon>Magnoliopsida</taxon>
        <taxon>eudicotyledons</taxon>
        <taxon>Gunneridae</taxon>
        <taxon>Pentapetalae</taxon>
        <taxon>Caryophyllales</taxon>
        <taxon>Cactineae</taxon>
        <taxon>Cactaceae</taxon>
        <taxon>Cactoideae</taxon>
        <taxon>Echinocereeae</taxon>
        <taxon>Carnegiea</taxon>
    </lineage>
</organism>
<dbReference type="Proteomes" id="UP001153076">
    <property type="component" value="Unassembled WGS sequence"/>
</dbReference>
<reference evidence="1" key="1">
    <citation type="submission" date="2022-04" db="EMBL/GenBank/DDBJ databases">
        <title>Carnegiea gigantea Genome sequencing and assembly v2.</title>
        <authorList>
            <person name="Copetti D."/>
            <person name="Sanderson M.J."/>
            <person name="Burquez A."/>
            <person name="Wojciechowski M.F."/>
        </authorList>
    </citation>
    <scope>NUCLEOTIDE SEQUENCE</scope>
    <source>
        <strain evidence="1">SGP5-SGP5p</strain>
        <tissue evidence="1">Aerial part</tissue>
    </source>
</reference>
<accession>A0A9Q1JZN6</accession>
<dbReference type="AlphaFoldDB" id="A0A9Q1JZN6"/>
<evidence type="ECO:0000313" key="1">
    <source>
        <dbReference type="EMBL" id="KAJ8434075.1"/>
    </source>
</evidence>
<dbReference type="Pfam" id="PF03004">
    <property type="entry name" value="Transposase_24"/>
    <property type="match status" value="1"/>
</dbReference>
<protein>
    <submittedName>
        <fullName evidence="1">Uncharacterized protein</fullName>
    </submittedName>
</protein>
<dbReference type="OrthoDB" id="694700at2759"/>
<dbReference type="InterPro" id="IPR004252">
    <property type="entry name" value="Probable_transposase_24"/>
</dbReference>
<comment type="caution">
    <text evidence="1">The sequence shown here is derived from an EMBL/GenBank/DDBJ whole genome shotgun (WGS) entry which is preliminary data.</text>
</comment>
<name>A0A9Q1JZN6_9CARY</name>
<keyword evidence="2" id="KW-1185">Reference proteome</keyword>
<sequence>MISWHKLNKMYKADIIEMFRSSSFILNLRLINDVQSKFMYPADKDFDKRVLKHIAKHFKQYKHDLKRDYSKLEEKTKEDMYEIVPKGHSHDGWMLSCTSFANSLSYNWLYQLHRKVETHGREPTHLEFFKETHRKEGGGFVVNTTTEGFLNKASSKVQERLLSSSTSKNQVEIENEVFDELLYEEENTKRPIGFHFNVDRSDVFGVNVVLRKRGYNFPDNNMKLKRVKEELAS</sequence>
<gene>
    <name evidence="1" type="ORF">Cgig2_007590</name>
</gene>
<evidence type="ECO:0000313" key="2">
    <source>
        <dbReference type="Proteomes" id="UP001153076"/>
    </source>
</evidence>
<dbReference type="EMBL" id="JAKOGI010000501">
    <property type="protein sequence ID" value="KAJ8434075.1"/>
    <property type="molecule type" value="Genomic_DNA"/>
</dbReference>